<comment type="caution">
    <text evidence="1">The sequence shown here is derived from an EMBL/GenBank/DDBJ whole genome shotgun (WGS) entry which is preliminary data.</text>
</comment>
<name>A0ACC2CFL2_DIPCM</name>
<evidence type="ECO:0000313" key="1">
    <source>
        <dbReference type="EMBL" id="KAJ7540795.1"/>
    </source>
</evidence>
<proteinExistence type="predicted"/>
<evidence type="ECO:0000313" key="2">
    <source>
        <dbReference type="Proteomes" id="UP001162992"/>
    </source>
</evidence>
<keyword evidence="2" id="KW-1185">Reference proteome</keyword>
<dbReference type="Proteomes" id="UP001162992">
    <property type="component" value="Chromosome 10"/>
</dbReference>
<gene>
    <name evidence="1" type="ORF">O6H91_10G031100</name>
</gene>
<sequence>MSELELESFPKSGLLTIDHQNSQDNVKRRRVSDFGSTSRTNANSANIVLQGSLSLSSTGLVDVILLHDRLIWKNTKLHGNWDSLPCWRQTNVPCELPIAEIYAVESLDDGAAQRKKGSSLFCHLLQEEAPWMNHFAVHSFRRSSSRKCQWIPKAYIFGHEDLRICEAWVESIQGLLDNDKQRPKKLLIFVNPYGGKKAALRTWERVIPLFHQAKVKTKVIHTQRLGHAFDVLDKATEEDLSLQDGIVVVGGDGLFNEALNGLLAHRHTAPLGPTPKEVLLDSAVDVEEAQMHTKLESTMHANPVSCMEINENFPFQADLQPLLEENSFKPNAKDGHNSNLCNFELDSSVSTETFTNFANELNQYKGSITMSTPQLRIGIIPAGSTDTVVISTTGSRDAITSALHIILGDNMPLDVVRLISWKSSNLSKEREEPRVRYAASFAGYGFFGDVAKESELFRWMGPARYDYVGAKVFLRHKKYAAEISFLDMGEKSNVKANSVGKYSYQQGKVHTKNINQVICRMNCPVCARGKDDTLTNAAEKHPIGRSSKTPFGWETARWRTSHGIFQSVGAAVMSCRNDKAPDGMVAHAHLADGLLDLIMIRDCSRPAYLRQLIELSRRGDNHLSFNFVEHYKTPMFTFISHGEESVWSADGELFPAHKLSAQVFRGLVNIFASGPEV</sequence>
<accession>A0ACC2CFL2</accession>
<dbReference type="EMBL" id="CM055101">
    <property type="protein sequence ID" value="KAJ7540795.1"/>
    <property type="molecule type" value="Genomic_DNA"/>
</dbReference>
<organism evidence="1 2">
    <name type="scientific">Diphasiastrum complanatum</name>
    <name type="common">Issler's clubmoss</name>
    <name type="synonym">Lycopodium complanatum</name>
    <dbReference type="NCBI Taxonomy" id="34168"/>
    <lineage>
        <taxon>Eukaryota</taxon>
        <taxon>Viridiplantae</taxon>
        <taxon>Streptophyta</taxon>
        <taxon>Embryophyta</taxon>
        <taxon>Tracheophyta</taxon>
        <taxon>Lycopodiopsida</taxon>
        <taxon>Lycopodiales</taxon>
        <taxon>Lycopodiaceae</taxon>
        <taxon>Lycopodioideae</taxon>
        <taxon>Diphasiastrum</taxon>
    </lineage>
</organism>
<protein>
    <submittedName>
        <fullName evidence="1">Uncharacterized protein</fullName>
    </submittedName>
</protein>
<reference evidence="2" key="1">
    <citation type="journal article" date="2024" name="Proc. Natl. Acad. Sci. U.S.A.">
        <title>Extraordinary preservation of gene collinearity over three hundred million years revealed in homosporous lycophytes.</title>
        <authorList>
            <person name="Li C."/>
            <person name="Wickell D."/>
            <person name="Kuo L.Y."/>
            <person name="Chen X."/>
            <person name="Nie B."/>
            <person name="Liao X."/>
            <person name="Peng D."/>
            <person name="Ji J."/>
            <person name="Jenkins J."/>
            <person name="Williams M."/>
            <person name="Shu S."/>
            <person name="Plott C."/>
            <person name="Barry K."/>
            <person name="Rajasekar S."/>
            <person name="Grimwood J."/>
            <person name="Han X."/>
            <person name="Sun S."/>
            <person name="Hou Z."/>
            <person name="He W."/>
            <person name="Dai G."/>
            <person name="Sun C."/>
            <person name="Schmutz J."/>
            <person name="Leebens-Mack J.H."/>
            <person name="Li F.W."/>
            <person name="Wang L."/>
        </authorList>
    </citation>
    <scope>NUCLEOTIDE SEQUENCE [LARGE SCALE GENOMIC DNA]</scope>
    <source>
        <strain evidence="2">cv. PW_Plant_1</strain>
    </source>
</reference>